<dbReference type="PROSITE" id="PS50112">
    <property type="entry name" value="PAS"/>
    <property type="match status" value="1"/>
</dbReference>
<feature type="domain" description="PAS" evidence="2">
    <location>
        <begin position="40"/>
        <end position="85"/>
    </location>
</feature>
<keyword evidence="4" id="KW-1185">Reference proteome</keyword>
<dbReference type="Pfam" id="PF00989">
    <property type="entry name" value="PAS"/>
    <property type="match status" value="1"/>
</dbReference>
<proteinExistence type="predicted"/>
<dbReference type="EMBL" id="SRID01000426">
    <property type="protein sequence ID" value="TGA91170.1"/>
    <property type="molecule type" value="Genomic_DNA"/>
</dbReference>
<dbReference type="InterPro" id="IPR013656">
    <property type="entry name" value="PAS_4"/>
</dbReference>
<evidence type="ECO:0000313" key="3">
    <source>
        <dbReference type="EMBL" id="TGA91170.1"/>
    </source>
</evidence>
<dbReference type="RefSeq" id="WP_135341981.1">
    <property type="nucleotide sequence ID" value="NZ_SRID01000426.1"/>
</dbReference>
<protein>
    <submittedName>
        <fullName evidence="3">PAS domain-containing protein</fullName>
    </submittedName>
</protein>
<reference evidence="3 4" key="1">
    <citation type="submission" date="2019-03" db="EMBL/GenBank/DDBJ databases">
        <authorList>
            <person name="Gonzalez-Pimentel J.L."/>
        </authorList>
    </citation>
    <scope>NUCLEOTIDE SEQUENCE [LARGE SCALE GENOMIC DNA]</scope>
    <source>
        <strain evidence="3 4">JCM 31289</strain>
    </source>
</reference>
<name>A0A4Z0G6E7_9ACTN</name>
<dbReference type="NCBIfam" id="TIGR00229">
    <property type="entry name" value="sensory_box"/>
    <property type="match status" value="1"/>
</dbReference>
<organism evidence="3 4">
    <name type="scientific">Streptomyces palmae</name>
    <dbReference type="NCBI Taxonomy" id="1701085"/>
    <lineage>
        <taxon>Bacteria</taxon>
        <taxon>Bacillati</taxon>
        <taxon>Actinomycetota</taxon>
        <taxon>Actinomycetes</taxon>
        <taxon>Kitasatosporales</taxon>
        <taxon>Streptomycetaceae</taxon>
        <taxon>Streptomyces</taxon>
    </lineage>
</organism>
<dbReference type="InterPro" id="IPR035965">
    <property type="entry name" value="PAS-like_dom_sf"/>
</dbReference>
<dbReference type="InterPro" id="IPR013767">
    <property type="entry name" value="PAS_fold"/>
</dbReference>
<dbReference type="Gene3D" id="3.30.450.20">
    <property type="entry name" value="PAS domain"/>
    <property type="match status" value="2"/>
</dbReference>
<evidence type="ECO:0000313" key="4">
    <source>
        <dbReference type="Proteomes" id="UP000297948"/>
    </source>
</evidence>
<accession>A0A4Z0G6E7</accession>
<feature type="region of interest" description="Disordered" evidence="1">
    <location>
        <begin position="1"/>
        <end position="36"/>
    </location>
</feature>
<dbReference type="InterPro" id="IPR000014">
    <property type="entry name" value="PAS"/>
</dbReference>
<dbReference type="Proteomes" id="UP000297948">
    <property type="component" value="Unassembled WGS sequence"/>
</dbReference>
<dbReference type="AlphaFoldDB" id="A0A4Z0G6E7"/>
<dbReference type="Pfam" id="PF08448">
    <property type="entry name" value="PAS_4"/>
    <property type="match status" value="1"/>
</dbReference>
<comment type="caution">
    <text evidence="3">The sequence shown here is derived from an EMBL/GenBank/DDBJ whole genome shotgun (WGS) entry which is preliminary data.</text>
</comment>
<dbReference type="GO" id="GO:0006355">
    <property type="term" value="P:regulation of DNA-templated transcription"/>
    <property type="evidence" value="ECO:0007669"/>
    <property type="project" value="InterPro"/>
</dbReference>
<evidence type="ECO:0000259" key="2">
    <source>
        <dbReference type="PROSITE" id="PS50112"/>
    </source>
</evidence>
<evidence type="ECO:0000256" key="1">
    <source>
        <dbReference type="SAM" id="MobiDB-lite"/>
    </source>
</evidence>
<gene>
    <name evidence="3" type="ORF">E4099_28360</name>
</gene>
<dbReference type="SUPFAM" id="SSF55785">
    <property type="entry name" value="PYP-like sensor domain (PAS domain)"/>
    <property type="match status" value="2"/>
</dbReference>
<dbReference type="OrthoDB" id="3687827at2"/>
<feature type="non-terminal residue" evidence="3">
    <location>
        <position position="256"/>
    </location>
</feature>
<dbReference type="SMART" id="SM00091">
    <property type="entry name" value="PAS"/>
    <property type="match status" value="2"/>
</dbReference>
<sequence>MSASQRSEPVPPTPAGDPASDPDRPEGAAPGGLPGAGGVDSDLLAALLNGMDAGLFALDADGTVTHWNREAERVLGWSAAEAIGRRGLGGWAARDADAGAMEDRLLAAMASPGRQVHEFPLLTRDGGRVLVRAQSSAVPRSSGRSPGVYCAFSEAHTQMDLERSVALSEALLDSTAWGVVVVDADLRPAVVNSHAAQALRTGRSTMLGRPLGDLLVEGAEEVESALRHVLAEGAPPAPAELWVTLGGGRPAGAPAR</sequence>
<dbReference type="CDD" id="cd00130">
    <property type="entry name" value="PAS"/>
    <property type="match status" value="2"/>
</dbReference>